<sequence length="155" mass="17290">MRKGVAVFFVFLVMLVMPMSVQAMSTPVYESEQAALQSELQHLRETVTEPGVYSIVLRFYDADGTVIEQEIFLEITADDTLATVTESYAANERNGWFGNYNGEDATAWTGFGAFITETLPFILMLIMLVPFLVLLLMSLLTSKLTRDVNSVLGDE</sequence>
<dbReference type="InParanoid" id="A0A5R8Q6M3"/>
<evidence type="ECO:0000313" key="4">
    <source>
        <dbReference type="Proteomes" id="UP000306912"/>
    </source>
</evidence>
<feature type="chain" id="PRO_5024380411" evidence="2">
    <location>
        <begin position="24"/>
        <end position="155"/>
    </location>
</feature>
<dbReference type="AlphaFoldDB" id="A0A5R8Q6M3"/>
<protein>
    <submittedName>
        <fullName evidence="3">Uncharacterized protein</fullName>
    </submittedName>
</protein>
<dbReference type="Proteomes" id="UP000306912">
    <property type="component" value="Unassembled WGS sequence"/>
</dbReference>
<feature type="transmembrane region" description="Helical" evidence="1">
    <location>
        <begin position="121"/>
        <end position="140"/>
    </location>
</feature>
<keyword evidence="4" id="KW-1185">Reference proteome</keyword>
<organism evidence="3 4">
    <name type="scientific">Culicoidibacter larvae</name>
    <dbReference type="NCBI Taxonomy" id="2579976"/>
    <lineage>
        <taxon>Bacteria</taxon>
        <taxon>Bacillati</taxon>
        <taxon>Bacillota</taxon>
        <taxon>Culicoidibacteria</taxon>
        <taxon>Culicoidibacterales</taxon>
        <taxon>Culicoidibacteraceae</taxon>
        <taxon>Culicoidibacter</taxon>
    </lineage>
</organism>
<keyword evidence="1" id="KW-0472">Membrane</keyword>
<evidence type="ECO:0000256" key="2">
    <source>
        <dbReference type="SAM" id="SignalP"/>
    </source>
</evidence>
<name>A0A5R8Q6M3_9FIRM</name>
<feature type="signal peptide" evidence="2">
    <location>
        <begin position="1"/>
        <end position="23"/>
    </location>
</feature>
<gene>
    <name evidence="3" type="ORF">FEZ08_11970</name>
</gene>
<evidence type="ECO:0000313" key="3">
    <source>
        <dbReference type="EMBL" id="TLG70276.1"/>
    </source>
</evidence>
<keyword evidence="1" id="KW-1133">Transmembrane helix</keyword>
<evidence type="ECO:0000256" key="1">
    <source>
        <dbReference type="SAM" id="Phobius"/>
    </source>
</evidence>
<keyword evidence="2" id="KW-0732">Signal</keyword>
<accession>A0A5R8Q6M3</accession>
<dbReference type="RefSeq" id="WP_138192726.1">
    <property type="nucleotide sequence ID" value="NZ_VBWP01000020.1"/>
</dbReference>
<keyword evidence="1" id="KW-0812">Transmembrane</keyword>
<dbReference type="EMBL" id="VBWP01000020">
    <property type="protein sequence ID" value="TLG70276.1"/>
    <property type="molecule type" value="Genomic_DNA"/>
</dbReference>
<reference evidence="3 4" key="1">
    <citation type="submission" date="2019-05" db="EMBL/GenBank/DDBJ databases">
        <title>Culicoidintestinum kansasii gen. nov., sp. nov. from the gastrointestinal tract of the biting midge, Culicoides sonorensis.</title>
        <authorList>
            <person name="Neupane S."/>
            <person name="Ghosh A."/>
            <person name="Gunther S."/>
            <person name="Martin K."/>
            <person name="Zurek L."/>
        </authorList>
    </citation>
    <scope>NUCLEOTIDE SEQUENCE [LARGE SCALE GENOMIC DNA]</scope>
    <source>
        <strain evidence="3 4">CS-1</strain>
    </source>
</reference>
<comment type="caution">
    <text evidence="3">The sequence shown here is derived from an EMBL/GenBank/DDBJ whole genome shotgun (WGS) entry which is preliminary data.</text>
</comment>
<proteinExistence type="predicted"/>